<reference evidence="1" key="1">
    <citation type="submission" date="2019-10" db="EMBL/GenBank/DDBJ databases">
        <authorList>
            <consortium name="DOE Joint Genome Institute"/>
            <person name="Kuo A."/>
            <person name="Miyauchi S."/>
            <person name="Kiss E."/>
            <person name="Drula E."/>
            <person name="Kohler A."/>
            <person name="Sanchez-Garcia M."/>
            <person name="Andreopoulos B."/>
            <person name="Barry K.W."/>
            <person name="Bonito G."/>
            <person name="Buee M."/>
            <person name="Carver A."/>
            <person name="Chen C."/>
            <person name="Cichocki N."/>
            <person name="Clum A."/>
            <person name="Culley D."/>
            <person name="Crous P.W."/>
            <person name="Fauchery L."/>
            <person name="Girlanda M."/>
            <person name="Hayes R."/>
            <person name="Keri Z."/>
            <person name="Labutti K."/>
            <person name="Lipzen A."/>
            <person name="Lombard V."/>
            <person name="Magnuson J."/>
            <person name="Maillard F."/>
            <person name="Morin E."/>
            <person name="Murat C."/>
            <person name="Nolan M."/>
            <person name="Ohm R."/>
            <person name="Pangilinan J."/>
            <person name="Pereira M."/>
            <person name="Perotto S."/>
            <person name="Peter M."/>
            <person name="Riley R."/>
            <person name="Sitrit Y."/>
            <person name="Stielow B."/>
            <person name="Szollosi G."/>
            <person name="Zifcakova L."/>
            <person name="Stursova M."/>
            <person name="Spatafora J.W."/>
            <person name="Tedersoo L."/>
            <person name="Vaario L.-M."/>
            <person name="Yamada A."/>
            <person name="Yan M."/>
            <person name="Wang P."/>
            <person name="Xu J."/>
            <person name="Bruns T."/>
            <person name="Baldrian P."/>
            <person name="Vilgalys R."/>
            <person name="Henrissat B."/>
            <person name="Grigoriev I.V."/>
            <person name="Hibbett D."/>
            <person name="Nagy L.G."/>
            <person name="Martin F.M."/>
        </authorList>
    </citation>
    <scope>NUCLEOTIDE SEQUENCE</scope>
    <source>
        <strain evidence="1">P2</strain>
    </source>
</reference>
<accession>A0ACB6Z030</accession>
<evidence type="ECO:0000313" key="1">
    <source>
        <dbReference type="EMBL" id="KAF9642481.1"/>
    </source>
</evidence>
<organism evidence="1 2">
    <name type="scientific">Thelephora ganbajun</name>
    <name type="common">Ganba fungus</name>
    <dbReference type="NCBI Taxonomy" id="370292"/>
    <lineage>
        <taxon>Eukaryota</taxon>
        <taxon>Fungi</taxon>
        <taxon>Dikarya</taxon>
        <taxon>Basidiomycota</taxon>
        <taxon>Agaricomycotina</taxon>
        <taxon>Agaricomycetes</taxon>
        <taxon>Thelephorales</taxon>
        <taxon>Thelephoraceae</taxon>
        <taxon>Thelephora</taxon>
    </lineage>
</organism>
<reference evidence="1" key="2">
    <citation type="journal article" date="2020" name="Nat. Commun.">
        <title>Large-scale genome sequencing of mycorrhizal fungi provides insights into the early evolution of symbiotic traits.</title>
        <authorList>
            <person name="Miyauchi S."/>
            <person name="Kiss E."/>
            <person name="Kuo A."/>
            <person name="Drula E."/>
            <person name="Kohler A."/>
            <person name="Sanchez-Garcia M."/>
            <person name="Morin E."/>
            <person name="Andreopoulos B."/>
            <person name="Barry K.W."/>
            <person name="Bonito G."/>
            <person name="Buee M."/>
            <person name="Carver A."/>
            <person name="Chen C."/>
            <person name="Cichocki N."/>
            <person name="Clum A."/>
            <person name="Culley D."/>
            <person name="Crous P.W."/>
            <person name="Fauchery L."/>
            <person name="Girlanda M."/>
            <person name="Hayes R.D."/>
            <person name="Keri Z."/>
            <person name="LaButti K."/>
            <person name="Lipzen A."/>
            <person name="Lombard V."/>
            <person name="Magnuson J."/>
            <person name="Maillard F."/>
            <person name="Murat C."/>
            <person name="Nolan M."/>
            <person name="Ohm R.A."/>
            <person name="Pangilinan J."/>
            <person name="Pereira M.F."/>
            <person name="Perotto S."/>
            <person name="Peter M."/>
            <person name="Pfister S."/>
            <person name="Riley R."/>
            <person name="Sitrit Y."/>
            <person name="Stielow J.B."/>
            <person name="Szollosi G."/>
            <person name="Zifcakova L."/>
            <person name="Stursova M."/>
            <person name="Spatafora J.W."/>
            <person name="Tedersoo L."/>
            <person name="Vaario L.M."/>
            <person name="Yamada A."/>
            <person name="Yan M."/>
            <person name="Wang P."/>
            <person name="Xu J."/>
            <person name="Bruns T."/>
            <person name="Baldrian P."/>
            <person name="Vilgalys R."/>
            <person name="Dunand C."/>
            <person name="Henrissat B."/>
            <person name="Grigoriev I.V."/>
            <person name="Hibbett D."/>
            <person name="Nagy L.G."/>
            <person name="Martin F.M."/>
        </authorList>
    </citation>
    <scope>NUCLEOTIDE SEQUENCE</scope>
    <source>
        <strain evidence="1">P2</strain>
    </source>
</reference>
<evidence type="ECO:0000313" key="2">
    <source>
        <dbReference type="Proteomes" id="UP000886501"/>
    </source>
</evidence>
<keyword evidence="2" id="KW-1185">Reference proteome</keyword>
<gene>
    <name evidence="1" type="ORF">BDM02DRAFT_3193152</name>
</gene>
<comment type="caution">
    <text evidence="1">The sequence shown here is derived from an EMBL/GenBank/DDBJ whole genome shotgun (WGS) entry which is preliminary data.</text>
</comment>
<proteinExistence type="predicted"/>
<dbReference type="EMBL" id="MU118451">
    <property type="protein sequence ID" value="KAF9642481.1"/>
    <property type="molecule type" value="Genomic_DNA"/>
</dbReference>
<dbReference type="Proteomes" id="UP000886501">
    <property type="component" value="Unassembled WGS sequence"/>
</dbReference>
<name>A0ACB6Z030_THEGA</name>
<sequence length="122" mass="13175">MEGIEVYNGPIEVSMGYTSSISVMLAEELALTNDVVGAISITMRGTVAQVAKLEETSLRIYMEMELTSRDLSISLLRAHLNTMAPMEVDLTTKVLGPPALWTHNNAQRRAGASAGRKSVASH</sequence>
<protein>
    <submittedName>
        <fullName evidence="1">Uncharacterized protein</fullName>
    </submittedName>
</protein>